<gene>
    <name evidence="2" type="ORF">D9758_008761</name>
</gene>
<dbReference type="Gene3D" id="3.40.50.150">
    <property type="entry name" value="Vaccinia Virus protein VP39"/>
    <property type="match status" value="1"/>
</dbReference>
<dbReference type="EMBL" id="JAACJM010000064">
    <property type="protein sequence ID" value="KAF5353071.1"/>
    <property type="molecule type" value="Genomic_DNA"/>
</dbReference>
<dbReference type="AlphaFoldDB" id="A0A8H5D5G6"/>
<feature type="region of interest" description="Disordered" evidence="1">
    <location>
        <begin position="73"/>
        <end position="96"/>
    </location>
</feature>
<comment type="caution">
    <text evidence="2">The sequence shown here is derived from an EMBL/GenBank/DDBJ whole genome shotgun (WGS) entry which is preliminary data.</text>
</comment>
<evidence type="ECO:0000313" key="3">
    <source>
        <dbReference type="Proteomes" id="UP000559256"/>
    </source>
</evidence>
<reference evidence="2 3" key="1">
    <citation type="journal article" date="2020" name="ISME J.">
        <title>Uncovering the hidden diversity of litter-decomposition mechanisms in mushroom-forming fungi.</title>
        <authorList>
            <person name="Floudas D."/>
            <person name="Bentzer J."/>
            <person name="Ahren D."/>
            <person name="Johansson T."/>
            <person name="Persson P."/>
            <person name="Tunlid A."/>
        </authorList>
    </citation>
    <scope>NUCLEOTIDE SEQUENCE [LARGE SCALE GENOMIC DNA]</scope>
    <source>
        <strain evidence="2 3">CBS 291.85</strain>
    </source>
</reference>
<sequence length="323" mass="36227">MDSTLIHPNLCRLPSDSEQVVDADEEVFSLYTDLQSYSGSGPNSSSSFRGLGHVDSHQDVLVVNFELTEATTSADGVDHDSRSRKKRKSHRERKAKSIDVEVQIAQDKTALRSRKGDTGSVVWKASIDFARLVLQGAHFPSHETWSLFDYAKLKESHVLELGSGTGLLAVLLSPLVKKYTATDIEDLIPLIQKNLALNLPNWPDVNKSNVSATSLDWLVLRNTTPQLRSRNFSFEPIDLLLIVDCIYHPSLLPAFLETIDYLTTPGSTTVLVVVELRAEDVIREFLERWLAMPLWKIWRVGGGDGGLMDRPYVLWAGWKELEE</sequence>
<dbReference type="InterPro" id="IPR029063">
    <property type="entry name" value="SAM-dependent_MTases_sf"/>
</dbReference>
<feature type="compositionally biased region" description="Basic residues" evidence="1">
    <location>
        <begin position="82"/>
        <end position="94"/>
    </location>
</feature>
<dbReference type="Pfam" id="PF10294">
    <property type="entry name" value="Methyltransf_16"/>
    <property type="match status" value="1"/>
</dbReference>
<dbReference type="InterPro" id="IPR019410">
    <property type="entry name" value="Methyltransf_16"/>
</dbReference>
<evidence type="ECO:0000256" key="1">
    <source>
        <dbReference type="SAM" id="MobiDB-lite"/>
    </source>
</evidence>
<dbReference type="GO" id="GO:0032991">
    <property type="term" value="C:protein-containing complex"/>
    <property type="evidence" value="ECO:0007669"/>
    <property type="project" value="TreeGrafter"/>
</dbReference>
<accession>A0A8H5D5G6</accession>
<dbReference type="Proteomes" id="UP000559256">
    <property type="component" value="Unassembled WGS sequence"/>
</dbReference>
<keyword evidence="3" id="KW-1185">Reference proteome</keyword>
<organism evidence="2 3">
    <name type="scientific">Tetrapyrgos nigripes</name>
    <dbReference type="NCBI Taxonomy" id="182062"/>
    <lineage>
        <taxon>Eukaryota</taxon>
        <taxon>Fungi</taxon>
        <taxon>Dikarya</taxon>
        <taxon>Basidiomycota</taxon>
        <taxon>Agaricomycotina</taxon>
        <taxon>Agaricomycetes</taxon>
        <taxon>Agaricomycetidae</taxon>
        <taxon>Agaricales</taxon>
        <taxon>Marasmiineae</taxon>
        <taxon>Marasmiaceae</taxon>
        <taxon>Tetrapyrgos</taxon>
    </lineage>
</organism>
<protein>
    <submittedName>
        <fullName evidence="2">Uncharacterized protein</fullName>
    </submittedName>
</protein>
<dbReference type="GO" id="GO:0005829">
    <property type="term" value="C:cytosol"/>
    <property type="evidence" value="ECO:0007669"/>
    <property type="project" value="TreeGrafter"/>
</dbReference>
<proteinExistence type="predicted"/>
<dbReference type="OrthoDB" id="2529286at2759"/>
<evidence type="ECO:0000313" key="2">
    <source>
        <dbReference type="EMBL" id="KAF5353071.1"/>
    </source>
</evidence>
<dbReference type="SUPFAM" id="SSF53335">
    <property type="entry name" value="S-adenosyl-L-methionine-dependent methyltransferases"/>
    <property type="match status" value="1"/>
</dbReference>
<dbReference type="PANTHER" id="PTHR14614">
    <property type="entry name" value="HEPATOCELLULAR CARCINOMA-ASSOCIATED ANTIGEN"/>
    <property type="match status" value="1"/>
</dbReference>
<dbReference type="PANTHER" id="PTHR14614:SF109">
    <property type="entry name" value="RIBOSOMAL LYSINE N-METHYLTRANSFERASE 5"/>
    <property type="match status" value="1"/>
</dbReference>
<dbReference type="GO" id="GO:0008757">
    <property type="term" value="F:S-adenosylmethionine-dependent methyltransferase activity"/>
    <property type="evidence" value="ECO:0007669"/>
    <property type="project" value="UniProtKB-ARBA"/>
</dbReference>
<dbReference type="CDD" id="cd02440">
    <property type="entry name" value="AdoMet_MTases"/>
    <property type="match status" value="1"/>
</dbReference>
<name>A0A8H5D5G6_9AGAR</name>